<accession>A0A813ED18</accession>
<feature type="region of interest" description="Disordered" evidence="1">
    <location>
        <begin position="107"/>
        <end position="140"/>
    </location>
</feature>
<evidence type="ECO:0000313" key="2">
    <source>
        <dbReference type="EMBL" id="CAE8598387.1"/>
    </source>
</evidence>
<feature type="non-terminal residue" evidence="2">
    <location>
        <position position="1"/>
    </location>
</feature>
<gene>
    <name evidence="2" type="ORF">PGLA1383_LOCUS16796</name>
</gene>
<reference evidence="2" key="1">
    <citation type="submission" date="2021-02" db="EMBL/GenBank/DDBJ databases">
        <authorList>
            <person name="Dougan E. K."/>
            <person name="Rhodes N."/>
            <person name="Thang M."/>
            <person name="Chan C."/>
        </authorList>
    </citation>
    <scope>NUCLEOTIDE SEQUENCE</scope>
</reference>
<protein>
    <submittedName>
        <fullName evidence="2">Uncharacterized protein</fullName>
    </submittedName>
</protein>
<evidence type="ECO:0000256" key="1">
    <source>
        <dbReference type="SAM" id="MobiDB-lite"/>
    </source>
</evidence>
<organism evidence="2 3">
    <name type="scientific">Polarella glacialis</name>
    <name type="common">Dinoflagellate</name>
    <dbReference type="NCBI Taxonomy" id="89957"/>
    <lineage>
        <taxon>Eukaryota</taxon>
        <taxon>Sar</taxon>
        <taxon>Alveolata</taxon>
        <taxon>Dinophyceae</taxon>
        <taxon>Suessiales</taxon>
        <taxon>Suessiaceae</taxon>
        <taxon>Polarella</taxon>
    </lineage>
</organism>
<proteinExistence type="predicted"/>
<comment type="caution">
    <text evidence="2">The sequence shown here is derived from an EMBL/GenBank/DDBJ whole genome shotgun (WGS) entry which is preliminary data.</text>
</comment>
<dbReference type="OrthoDB" id="422169at2759"/>
<dbReference type="EMBL" id="CAJNNV010010234">
    <property type="protein sequence ID" value="CAE8598387.1"/>
    <property type="molecule type" value="Genomic_DNA"/>
</dbReference>
<sequence length="233" mass="25107">ATPAEGLGAMPRQRTIGKEAYDPDKDDYDLLTAPIKPAPPSEAMDEILRKQIAALRSRILSGGNPSVVNHYIRVVRDLQHRLAVSAWGDRKQKQNLRISCERLPMLSAGSEGSSVSTPSTHPSTRCSEEASDGGDSTRSTVRIRPRALAFQPEKGQERRSTPWVNTQPIQTLRAGLAGPQARGSAVERSSRPDAHQRAVPVGPGHSVVRGPPGTRSSRLIAMSPSIAVFTSVI</sequence>
<keyword evidence="3" id="KW-1185">Reference proteome</keyword>
<dbReference type="AlphaFoldDB" id="A0A813ED18"/>
<feature type="compositionally biased region" description="Low complexity" evidence="1">
    <location>
        <begin position="113"/>
        <end position="124"/>
    </location>
</feature>
<name>A0A813ED18_POLGL</name>
<dbReference type="Proteomes" id="UP000654075">
    <property type="component" value="Unassembled WGS sequence"/>
</dbReference>
<feature type="region of interest" description="Disordered" evidence="1">
    <location>
        <begin position="176"/>
        <end position="216"/>
    </location>
</feature>
<evidence type="ECO:0000313" key="3">
    <source>
        <dbReference type="Proteomes" id="UP000654075"/>
    </source>
</evidence>